<accession>A0A1B6KJN5</accession>
<proteinExistence type="predicted"/>
<protein>
    <submittedName>
        <fullName evidence="1">Uncharacterized protein</fullName>
    </submittedName>
</protein>
<sequence length="160" mass="19027">MECSNVFVILFLVVYSLYTCCGSIDKLRFLETVDDRIIELLAKPKKRNAEFILDQIDLYNHCLFNIVEIMRLRTPDFLETCRSFIDTRGPACIQQPIDEQYLKQGFDWSDEKLYEFQLLFTQTFNLWDLFLETFMTVKVDYRTYVATEGTVSDEDHVKLR</sequence>
<name>A0A1B6KJN5_9HEMI</name>
<evidence type="ECO:0000313" key="1">
    <source>
        <dbReference type="EMBL" id="JAT11659.1"/>
    </source>
</evidence>
<gene>
    <name evidence="1" type="ORF">g.1084</name>
</gene>
<organism evidence="1">
    <name type="scientific">Graphocephala atropunctata</name>
    <dbReference type="NCBI Taxonomy" id="36148"/>
    <lineage>
        <taxon>Eukaryota</taxon>
        <taxon>Metazoa</taxon>
        <taxon>Ecdysozoa</taxon>
        <taxon>Arthropoda</taxon>
        <taxon>Hexapoda</taxon>
        <taxon>Insecta</taxon>
        <taxon>Pterygota</taxon>
        <taxon>Neoptera</taxon>
        <taxon>Paraneoptera</taxon>
        <taxon>Hemiptera</taxon>
        <taxon>Auchenorrhyncha</taxon>
        <taxon>Membracoidea</taxon>
        <taxon>Cicadellidae</taxon>
        <taxon>Cicadellinae</taxon>
        <taxon>Cicadellini</taxon>
        <taxon>Graphocephala</taxon>
    </lineage>
</organism>
<dbReference type="AlphaFoldDB" id="A0A1B6KJN5"/>
<reference evidence="1" key="1">
    <citation type="submission" date="2015-11" db="EMBL/GenBank/DDBJ databases">
        <title>De novo transcriptome assembly of four potential Pierce s Disease insect vectors from Arizona vineyards.</title>
        <authorList>
            <person name="Tassone E.E."/>
        </authorList>
    </citation>
    <scope>NUCLEOTIDE SEQUENCE</scope>
</reference>
<dbReference type="EMBL" id="GEBQ01028318">
    <property type="protein sequence ID" value="JAT11659.1"/>
    <property type="molecule type" value="Transcribed_RNA"/>
</dbReference>